<evidence type="ECO:0008006" key="3">
    <source>
        <dbReference type="Google" id="ProtNLM"/>
    </source>
</evidence>
<evidence type="ECO:0000313" key="1">
    <source>
        <dbReference type="EMBL" id="OEK09414.1"/>
    </source>
</evidence>
<dbReference type="AlphaFoldDB" id="A0A1E5TDG1"/>
<dbReference type="SUPFAM" id="SSF103642">
    <property type="entry name" value="Sec-C motif"/>
    <property type="match status" value="1"/>
</dbReference>
<organism evidence="1 2">
    <name type="scientific">Flavivirga aquatica</name>
    <dbReference type="NCBI Taxonomy" id="1849968"/>
    <lineage>
        <taxon>Bacteria</taxon>
        <taxon>Pseudomonadati</taxon>
        <taxon>Bacteroidota</taxon>
        <taxon>Flavobacteriia</taxon>
        <taxon>Flavobacteriales</taxon>
        <taxon>Flavobacteriaceae</taxon>
        <taxon>Flavivirga</taxon>
    </lineage>
</organism>
<proteinExistence type="predicted"/>
<sequence length="518" mass="61170">MKPLKIEAIKVSYDSSLLDKQNHITPYVSQLIEKLYYDIPKGKESTLKKLIKYTNQFPKVPIFKNYLMTYYSLKDNTKKADEVNKWIIKEHPEYLYAKINYANNLLNENDIDKMLGLIGESLLLHELYPERDAFLVDEIISYYVLTIRYLYLINDEKEANSRLDILKNIDEDHHKLEQAEYFKQDYFFRKLTLTHQEENSITVQVKDRRQHLQTTTPPDFYYPKQINYLYTNSLESISKNQLDELLNLDHTKLVDDLIKTLYDSIHRHDYFTMNFESNNQDYFPIHATNILLFLKNDKAIDAILEILRQDDYYIDFWFGDTLSDSVFHLLYYIGKNNKDKLIAFIKEEHISSYNKSIVAEAFMKISVFDDTLSRKEILNSLDDILNFLIENKNNTGIFDTDLNAFFIGNLIDYNAVELLSKIKSMFDMEIVNTSICGDYSDFETEMSHDNHEINPIDDCDTIEKIYDLFTYNHNDFNDDLLEDYYKTTEPVITEAKIGRNDPCHCGSGKKYKKCCLNA</sequence>
<dbReference type="EMBL" id="MDJD01000007">
    <property type="protein sequence ID" value="OEK09414.1"/>
    <property type="molecule type" value="Genomic_DNA"/>
</dbReference>
<gene>
    <name evidence="1" type="ORF">A8C32_11900</name>
</gene>
<dbReference type="InterPro" id="IPR004027">
    <property type="entry name" value="SEC_C_motif"/>
</dbReference>
<comment type="caution">
    <text evidence="1">The sequence shown here is derived from an EMBL/GenBank/DDBJ whole genome shotgun (WGS) entry which is preliminary data.</text>
</comment>
<accession>A0A1E5TDG1</accession>
<dbReference type="Pfam" id="PF02810">
    <property type="entry name" value="SEC-C"/>
    <property type="match status" value="1"/>
</dbReference>
<name>A0A1E5TDG1_9FLAO</name>
<dbReference type="Proteomes" id="UP000095713">
    <property type="component" value="Unassembled WGS sequence"/>
</dbReference>
<dbReference type="STRING" id="1849968.A8C32_11900"/>
<dbReference type="Gene3D" id="3.10.450.50">
    <property type="match status" value="1"/>
</dbReference>
<protein>
    <recommendedName>
        <fullName evidence="3">Preprotein translocase subunit SecA</fullName>
    </recommendedName>
</protein>
<dbReference type="RefSeq" id="WP_069828851.1">
    <property type="nucleotide sequence ID" value="NZ_MDJD01000007.1"/>
</dbReference>
<reference evidence="1 2" key="1">
    <citation type="submission" date="2016-05" db="EMBL/GenBank/DDBJ databases">
        <title>Draft Genome Sequence of Algibacter sp. Strain SK-16 Isolated from the Surface Water of Aburatsubo Inlet.</title>
        <authorList>
            <person name="Wong S.-K."/>
            <person name="Yoshizawa S."/>
            <person name="Nakajima Y."/>
            <person name="Ogura Y."/>
            <person name="Tetsuya H."/>
            <person name="Hamasaki K."/>
        </authorList>
    </citation>
    <scope>NUCLEOTIDE SEQUENCE [LARGE SCALE GENOMIC DNA]</scope>
    <source>
        <strain evidence="1 2">SK-16</strain>
    </source>
</reference>
<dbReference type="OrthoDB" id="9786424at2"/>
<evidence type="ECO:0000313" key="2">
    <source>
        <dbReference type="Proteomes" id="UP000095713"/>
    </source>
</evidence>
<keyword evidence="2" id="KW-1185">Reference proteome</keyword>